<evidence type="ECO:0000313" key="1">
    <source>
        <dbReference type="EMBL" id="AGH96802.1"/>
    </source>
</evidence>
<organism evidence="1 2">
    <name type="scientific">Pseudobdellovibrio exovorus JSS</name>
    <dbReference type="NCBI Taxonomy" id="1184267"/>
    <lineage>
        <taxon>Bacteria</taxon>
        <taxon>Pseudomonadati</taxon>
        <taxon>Bdellovibrionota</taxon>
        <taxon>Bdellovibrionia</taxon>
        <taxon>Bdellovibrionales</taxon>
        <taxon>Pseudobdellovibrionaceae</taxon>
        <taxon>Pseudobdellovibrio</taxon>
    </lineage>
</organism>
<evidence type="ECO:0000313" key="2">
    <source>
        <dbReference type="Proteomes" id="UP000012040"/>
    </source>
</evidence>
<dbReference type="HOGENOM" id="CLU_873368_0_0_7"/>
<dbReference type="PATRIC" id="fig|1184267.3.peg.2614"/>
<keyword evidence="2" id="KW-1185">Reference proteome</keyword>
<protein>
    <submittedName>
        <fullName evidence="1">Uncharacterized protein</fullName>
    </submittedName>
</protein>
<dbReference type="STRING" id="1184267.A11Q_2586"/>
<proteinExistence type="predicted"/>
<dbReference type="EMBL" id="CP003537">
    <property type="protein sequence ID" value="AGH96802.1"/>
    <property type="molecule type" value="Genomic_DNA"/>
</dbReference>
<dbReference type="KEGG" id="bex:A11Q_2586"/>
<reference evidence="1 2" key="1">
    <citation type="journal article" date="2013" name="ISME J.">
        <title>By their genes ye shall know them: genomic signatures of predatory bacteria.</title>
        <authorList>
            <person name="Pasternak Z."/>
            <person name="Pietrokovski S."/>
            <person name="Rotem O."/>
            <person name="Gophna U."/>
            <person name="Lurie-Weinberger M.N."/>
            <person name="Jurkevitch E."/>
        </authorList>
    </citation>
    <scope>NUCLEOTIDE SEQUENCE [LARGE SCALE GENOMIC DNA]</scope>
    <source>
        <strain evidence="1 2">JSS</strain>
    </source>
</reference>
<dbReference type="Proteomes" id="UP000012040">
    <property type="component" value="Chromosome"/>
</dbReference>
<gene>
    <name evidence="1" type="ORF">A11Q_2586</name>
</gene>
<sequence length="318" mass="36783">MKTDSISFQKIFDLHTQFANEEMALSKSLLDGAFLHLSPIARRVRREFLDSTFSLVELRDGLEKDILYQSHLFVLPLQYEQRELFYKNNVDSFSFLCEKFPTLKDLDVRLVLPLQSGQTENKLLHESIHLLTFDQIFKKETYFYNSDFSLKEKHDWLLRHLATEGTVLALELMSTIVPPTYENTYITHFSCHQVAQHPSDYQVLLEAASAFGMTRLYRLLARGFLSANLLPGKNLLEQGEVNLICEDLADSPLAWRVCKRSQDLGNGFRIGSNTRYFTSLGLAENYEKTISSWQLENHLSNPIVDQIITLNERFLKDS</sequence>
<name>M4VBM8_9BACT</name>
<dbReference type="AlphaFoldDB" id="M4VBM8"/>
<accession>M4VBM8</accession>
<dbReference type="RefSeq" id="WP_015471292.1">
    <property type="nucleotide sequence ID" value="NC_020813.1"/>
</dbReference>